<dbReference type="Proteomes" id="UP000325787">
    <property type="component" value="Chromosome"/>
</dbReference>
<dbReference type="KEGG" id="ssyi:EKG83_18130"/>
<dbReference type="OrthoDB" id="8443918at2"/>
<feature type="domain" description="Transcription regulator PadR N-terminal" evidence="1">
    <location>
        <begin position="20"/>
        <end position="88"/>
    </location>
</feature>
<name>A0A5Q0GZL4_SACSY</name>
<dbReference type="InterPro" id="IPR052509">
    <property type="entry name" value="Metal_resp_DNA-bind_regulator"/>
</dbReference>
<dbReference type="PANTHER" id="PTHR33169:SF14">
    <property type="entry name" value="TRANSCRIPTIONAL REGULATOR RV3488"/>
    <property type="match status" value="1"/>
</dbReference>
<evidence type="ECO:0000259" key="1">
    <source>
        <dbReference type="Pfam" id="PF03551"/>
    </source>
</evidence>
<proteinExistence type="predicted"/>
<dbReference type="Gene3D" id="1.10.10.10">
    <property type="entry name" value="Winged helix-like DNA-binding domain superfamily/Winged helix DNA-binding domain"/>
    <property type="match status" value="1"/>
</dbReference>
<dbReference type="PANTHER" id="PTHR33169">
    <property type="entry name" value="PADR-FAMILY TRANSCRIPTIONAL REGULATOR"/>
    <property type="match status" value="1"/>
</dbReference>
<organism evidence="2 3">
    <name type="scientific">Saccharothrix syringae</name>
    <name type="common">Nocardiopsis syringae</name>
    <dbReference type="NCBI Taxonomy" id="103733"/>
    <lineage>
        <taxon>Bacteria</taxon>
        <taxon>Bacillati</taxon>
        <taxon>Actinomycetota</taxon>
        <taxon>Actinomycetes</taxon>
        <taxon>Pseudonocardiales</taxon>
        <taxon>Pseudonocardiaceae</taxon>
        <taxon>Saccharothrix</taxon>
    </lineage>
</organism>
<gene>
    <name evidence="2" type="ORF">EKG83_18130</name>
</gene>
<accession>A0A5Q0GZL4</accession>
<keyword evidence="3" id="KW-1185">Reference proteome</keyword>
<dbReference type="AlphaFoldDB" id="A0A5Q0GZL4"/>
<dbReference type="SUPFAM" id="SSF46785">
    <property type="entry name" value="Winged helix' DNA-binding domain"/>
    <property type="match status" value="1"/>
</dbReference>
<evidence type="ECO:0000313" key="3">
    <source>
        <dbReference type="Proteomes" id="UP000325787"/>
    </source>
</evidence>
<dbReference type="InterPro" id="IPR036390">
    <property type="entry name" value="WH_DNA-bd_sf"/>
</dbReference>
<dbReference type="EMBL" id="CP034550">
    <property type="protein sequence ID" value="QFZ19105.1"/>
    <property type="molecule type" value="Genomic_DNA"/>
</dbReference>
<dbReference type="Pfam" id="PF03551">
    <property type="entry name" value="PadR"/>
    <property type="match status" value="1"/>
</dbReference>
<dbReference type="RefSeq" id="WP_033434109.1">
    <property type="nucleotide sequence ID" value="NZ_CP034550.1"/>
</dbReference>
<protein>
    <submittedName>
        <fullName evidence="2">PadR family transcriptional regulator</fullName>
    </submittedName>
</protein>
<reference evidence="3" key="1">
    <citation type="journal article" date="2021" name="Curr. Microbiol.">
        <title>Complete genome of nocamycin-producing strain Saccharothrix syringae NRRL B-16468 reveals the biosynthetic potential for secondary metabolites.</title>
        <authorList>
            <person name="Mo X."/>
            <person name="Yang S."/>
        </authorList>
    </citation>
    <scope>NUCLEOTIDE SEQUENCE [LARGE SCALE GENOMIC DNA]</scope>
    <source>
        <strain evidence="3">ATCC 51364 / DSM 43886 / JCM 6844 / KCTC 9398 / NBRC 14523 / NRRL B-16468 / INA 2240</strain>
    </source>
</reference>
<dbReference type="InterPro" id="IPR005149">
    <property type="entry name" value="Tscrpt_reg_PadR_N"/>
</dbReference>
<dbReference type="InterPro" id="IPR036388">
    <property type="entry name" value="WH-like_DNA-bd_sf"/>
</dbReference>
<evidence type="ECO:0000313" key="2">
    <source>
        <dbReference type="EMBL" id="QFZ19105.1"/>
    </source>
</evidence>
<sequence>MGNGLGRLELVVLTAVARLDEDAYGLSVRREVERLSGRDYSVGAVYTTLSRLEGKGLVDTWTTEPLPTRGGRSRRMYRINTAGRQAVRDARTLAARLWRPEPGGSFA</sequence>